<sequence length="710" mass="79168">MNTPTNTRSSALQVLQSVYGYESFRNQQADIVDHIISGGDALVLMPTGGGKSLCFQVPALVREGTAIVISPLIALMQDQVMALRQNGIKAAFLNSSLNGMEANEVENQLMNGELELLYIAPERLMMPRMLQLLENAPLSLFAIDEAHCVSQWGHDFRPEYIKLTVLHERFPDIPRVALTATADGPTQREIIERLSLQNARVFNDGFDRPNIRYRITENQGTARENLLRFILNEHEGEAGIVYCLSRKKVDEIALWLSSKGMTALPYHAGLSNEVRQQHQERFLREDGVIIVATIAFGMGIDKPDVRFVAHLNLPKSIEAYYQETGRAGRDGQPANAWMAYGLQDVITLRQMQGNSGAEESRKRLEQHKLDAMLGLCELTTCRRQALLRYFDDVLDHPCGNCDNCLTPPETWDATVAAQKALSCVYRTGQRFGVSYLVDVLMGKEHDRISQFGHDKISTYGIGTELNATEWRTLYRQIIARGLLRVDVEGHGSVQLTDTARPVLKGETLLTLRKMVKVSKNERRKAKTYTGSGNAVLWEALREHRKALASEQEIPAYMIFHDATLAEMSERQPQTLEQLSRVSGVGQSKLDKYGAGFLEVILANINAQPAEDINDTTAISIALLKQGSNPDAIASERKLALTTVYGHLSQGIASGELKLSDVVTLSDTALKEIQFAFEHSEDGKMKPIYEMLDGEYDYNVLKCVKATLHTS</sequence>
<feature type="domain" description="HRDC" evidence="17">
    <location>
        <begin position="530"/>
        <end position="610"/>
    </location>
</feature>
<evidence type="ECO:0000259" key="19">
    <source>
        <dbReference type="PROSITE" id="PS51194"/>
    </source>
</evidence>
<evidence type="ECO:0000313" key="20">
    <source>
        <dbReference type="EMBL" id="MEX1669229.1"/>
    </source>
</evidence>
<evidence type="ECO:0000256" key="12">
    <source>
        <dbReference type="ARBA" id="ARBA00023172"/>
    </source>
</evidence>
<dbReference type="SUPFAM" id="SSF52540">
    <property type="entry name" value="P-loop containing nucleoside triphosphate hydrolases"/>
    <property type="match status" value="2"/>
</dbReference>
<dbReference type="InterPro" id="IPR032284">
    <property type="entry name" value="RecQ_Zn-bd"/>
</dbReference>
<name>A0ABV3U5Q1_9GAMM</name>
<feature type="domain" description="Helicase C-terminal" evidence="19">
    <location>
        <begin position="222"/>
        <end position="372"/>
    </location>
</feature>
<keyword evidence="13" id="KW-0234">DNA repair</keyword>
<evidence type="ECO:0000256" key="4">
    <source>
        <dbReference type="ARBA" id="ARBA00022723"/>
    </source>
</evidence>
<dbReference type="InterPro" id="IPR004589">
    <property type="entry name" value="DNA_helicase_ATP-dep_RecQ"/>
</dbReference>
<keyword evidence="7" id="KW-0378">Hydrolase</keyword>
<reference evidence="20 21" key="1">
    <citation type="journal article" date="2011" name="Int. J. Syst. Evol. Microbiol.">
        <title>Zhongshania antarctica gen. nov., sp. nov. and Zhongshania guokunii sp. nov., gammaproteobacteria respectively isolated from coastal attached (fast) ice and surface seawater of the Antarctic.</title>
        <authorList>
            <person name="Li H.J."/>
            <person name="Zhang X.Y."/>
            <person name="Chen C.X."/>
            <person name="Zhang Y.J."/>
            <person name="Gao Z.M."/>
            <person name="Yu Y."/>
            <person name="Chen X.L."/>
            <person name="Chen B."/>
            <person name="Zhang Y.Z."/>
        </authorList>
    </citation>
    <scope>NUCLEOTIDE SEQUENCE [LARGE SCALE GENOMIC DNA]</scope>
    <source>
        <strain evidence="20 21">ZS6-22T</strain>
    </source>
</reference>
<dbReference type="SMART" id="SM00956">
    <property type="entry name" value="RQC"/>
    <property type="match status" value="1"/>
</dbReference>
<evidence type="ECO:0000256" key="9">
    <source>
        <dbReference type="ARBA" id="ARBA00022833"/>
    </source>
</evidence>
<keyword evidence="10" id="KW-0067">ATP-binding</keyword>
<dbReference type="InterPro" id="IPR006293">
    <property type="entry name" value="DNA_helicase_ATP-dep_RecQ_bac"/>
</dbReference>
<keyword evidence="9" id="KW-0862">Zinc</keyword>
<comment type="cofactor">
    <cofactor evidence="1">
        <name>Mg(2+)</name>
        <dbReference type="ChEBI" id="CHEBI:18420"/>
    </cofactor>
</comment>
<dbReference type="PANTHER" id="PTHR13710:SF105">
    <property type="entry name" value="ATP-DEPENDENT DNA HELICASE Q1"/>
    <property type="match status" value="1"/>
</dbReference>
<dbReference type="InterPro" id="IPR014001">
    <property type="entry name" value="Helicase_ATP-bd"/>
</dbReference>
<protein>
    <recommendedName>
        <fullName evidence="16">DNA helicase RecQ</fullName>
        <ecNumber evidence="16">5.6.2.4</ecNumber>
    </recommendedName>
</protein>
<gene>
    <name evidence="20" type="primary">recQ</name>
    <name evidence="20" type="ORF">AB4876_09925</name>
</gene>
<dbReference type="InterPro" id="IPR018982">
    <property type="entry name" value="RQC_domain"/>
</dbReference>
<dbReference type="Pfam" id="PF00270">
    <property type="entry name" value="DEAD"/>
    <property type="match status" value="1"/>
</dbReference>
<evidence type="ECO:0000256" key="11">
    <source>
        <dbReference type="ARBA" id="ARBA00023125"/>
    </source>
</evidence>
<keyword evidence="8 20" id="KW-0347">Helicase</keyword>
<evidence type="ECO:0000259" key="17">
    <source>
        <dbReference type="PROSITE" id="PS50967"/>
    </source>
</evidence>
<evidence type="ECO:0000256" key="15">
    <source>
        <dbReference type="ARBA" id="ARBA00034617"/>
    </source>
</evidence>
<feature type="domain" description="Helicase ATP-binding" evidence="18">
    <location>
        <begin position="32"/>
        <end position="200"/>
    </location>
</feature>
<accession>A0ABV3U5Q1</accession>
<comment type="similarity">
    <text evidence="3">Belongs to the helicase family. RecQ subfamily.</text>
</comment>
<dbReference type="Pfam" id="PF09382">
    <property type="entry name" value="RQC"/>
    <property type="match status" value="1"/>
</dbReference>
<evidence type="ECO:0000256" key="2">
    <source>
        <dbReference type="ARBA" id="ARBA00001947"/>
    </source>
</evidence>
<organism evidence="20 21">
    <name type="scientific">Zhongshania guokunii</name>
    <dbReference type="NCBI Taxonomy" id="641783"/>
    <lineage>
        <taxon>Bacteria</taxon>
        <taxon>Pseudomonadati</taxon>
        <taxon>Pseudomonadota</taxon>
        <taxon>Gammaproteobacteria</taxon>
        <taxon>Cellvibrionales</taxon>
        <taxon>Spongiibacteraceae</taxon>
        <taxon>Zhongshania</taxon>
    </lineage>
</organism>
<dbReference type="GO" id="GO:0004386">
    <property type="term" value="F:helicase activity"/>
    <property type="evidence" value="ECO:0007669"/>
    <property type="project" value="UniProtKB-KW"/>
</dbReference>
<dbReference type="RefSeq" id="WP_368381501.1">
    <property type="nucleotide sequence ID" value="NZ_JBFRYA010000007.1"/>
</dbReference>
<dbReference type="InterPro" id="IPR036388">
    <property type="entry name" value="WH-like_DNA-bd_sf"/>
</dbReference>
<proteinExistence type="inferred from homology"/>
<dbReference type="NCBIfam" id="TIGR00614">
    <property type="entry name" value="recQ_fam"/>
    <property type="match status" value="1"/>
</dbReference>
<keyword evidence="6" id="KW-0227">DNA damage</keyword>
<dbReference type="Gene3D" id="3.40.50.300">
    <property type="entry name" value="P-loop containing nucleotide triphosphate hydrolases"/>
    <property type="match status" value="2"/>
</dbReference>
<dbReference type="PROSITE" id="PS51192">
    <property type="entry name" value="HELICASE_ATP_BIND_1"/>
    <property type="match status" value="1"/>
</dbReference>
<comment type="caution">
    <text evidence="20">The sequence shown here is derived from an EMBL/GenBank/DDBJ whole genome shotgun (WGS) entry which is preliminary data.</text>
</comment>
<dbReference type="Pfam" id="PF14493">
    <property type="entry name" value="HTH_40"/>
    <property type="match status" value="1"/>
</dbReference>
<dbReference type="Pfam" id="PF00570">
    <property type="entry name" value="HRDC"/>
    <property type="match status" value="1"/>
</dbReference>
<dbReference type="SMART" id="SM00490">
    <property type="entry name" value="HELICc"/>
    <property type="match status" value="1"/>
</dbReference>
<dbReference type="SMART" id="SM00341">
    <property type="entry name" value="HRDC"/>
    <property type="match status" value="1"/>
</dbReference>
<evidence type="ECO:0000256" key="14">
    <source>
        <dbReference type="ARBA" id="ARBA00023235"/>
    </source>
</evidence>
<evidence type="ECO:0000256" key="3">
    <source>
        <dbReference type="ARBA" id="ARBA00005446"/>
    </source>
</evidence>
<dbReference type="EMBL" id="JBFRYA010000007">
    <property type="protein sequence ID" value="MEX1669229.1"/>
    <property type="molecule type" value="Genomic_DNA"/>
</dbReference>
<dbReference type="Pfam" id="PF00271">
    <property type="entry name" value="Helicase_C"/>
    <property type="match status" value="1"/>
</dbReference>
<evidence type="ECO:0000256" key="10">
    <source>
        <dbReference type="ARBA" id="ARBA00022840"/>
    </source>
</evidence>
<dbReference type="InterPro" id="IPR044876">
    <property type="entry name" value="HRDC_dom_sf"/>
</dbReference>
<keyword evidence="14" id="KW-0413">Isomerase</keyword>
<dbReference type="InterPro" id="IPR002121">
    <property type="entry name" value="HRDC_dom"/>
</dbReference>
<dbReference type="PANTHER" id="PTHR13710">
    <property type="entry name" value="DNA HELICASE RECQ FAMILY MEMBER"/>
    <property type="match status" value="1"/>
</dbReference>
<dbReference type="Gene3D" id="1.10.10.10">
    <property type="entry name" value="Winged helix-like DNA-binding domain superfamily/Winged helix DNA-binding domain"/>
    <property type="match status" value="1"/>
</dbReference>
<dbReference type="EC" id="5.6.2.4" evidence="16"/>
<evidence type="ECO:0000313" key="21">
    <source>
        <dbReference type="Proteomes" id="UP001557485"/>
    </source>
</evidence>
<dbReference type="NCBIfam" id="TIGR01389">
    <property type="entry name" value="recQ"/>
    <property type="match status" value="1"/>
</dbReference>
<dbReference type="InterPro" id="IPR011545">
    <property type="entry name" value="DEAD/DEAH_box_helicase_dom"/>
</dbReference>
<evidence type="ECO:0000256" key="1">
    <source>
        <dbReference type="ARBA" id="ARBA00001946"/>
    </source>
</evidence>
<keyword evidence="12" id="KW-0233">DNA recombination</keyword>
<dbReference type="Gene3D" id="1.10.150.80">
    <property type="entry name" value="HRDC domain"/>
    <property type="match status" value="1"/>
</dbReference>
<dbReference type="CDD" id="cd17920">
    <property type="entry name" value="DEXHc_RecQ"/>
    <property type="match status" value="1"/>
</dbReference>
<evidence type="ECO:0000256" key="7">
    <source>
        <dbReference type="ARBA" id="ARBA00022801"/>
    </source>
</evidence>
<dbReference type="InterPro" id="IPR029491">
    <property type="entry name" value="Helicase_HTH"/>
</dbReference>
<keyword evidence="5" id="KW-0547">Nucleotide-binding</keyword>
<dbReference type="InterPro" id="IPR027417">
    <property type="entry name" value="P-loop_NTPase"/>
</dbReference>
<keyword evidence="21" id="KW-1185">Reference proteome</keyword>
<dbReference type="InterPro" id="IPR010997">
    <property type="entry name" value="HRDC-like_sf"/>
</dbReference>
<dbReference type="InterPro" id="IPR001650">
    <property type="entry name" value="Helicase_C-like"/>
</dbReference>
<evidence type="ECO:0000256" key="5">
    <source>
        <dbReference type="ARBA" id="ARBA00022741"/>
    </source>
</evidence>
<evidence type="ECO:0000256" key="13">
    <source>
        <dbReference type="ARBA" id="ARBA00023204"/>
    </source>
</evidence>
<keyword evidence="4" id="KW-0479">Metal-binding</keyword>
<dbReference type="SMART" id="SM00487">
    <property type="entry name" value="DEXDc"/>
    <property type="match status" value="1"/>
</dbReference>
<comment type="cofactor">
    <cofactor evidence="2">
        <name>Zn(2+)</name>
        <dbReference type="ChEBI" id="CHEBI:29105"/>
    </cofactor>
</comment>
<dbReference type="Proteomes" id="UP001557485">
    <property type="component" value="Unassembled WGS sequence"/>
</dbReference>
<dbReference type="PROSITE" id="PS50967">
    <property type="entry name" value="HRDC"/>
    <property type="match status" value="1"/>
</dbReference>
<dbReference type="SUPFAM" id="SSF47819">
    <property type="entry name" value="HRDC-like"/>
    <property type="match status" value="1"/>
</dbReference>
<keyword evidence="11" id="KW-0238">DNA-binding</keyword>
<dbReference type="CDD" id="cd18794">
    <property type="entry name" value="SF2_C_RecQ"/>
    <property type="match status" value="1"/>
</dbReference>
<evidence type="ECO:0000259" key="18">
    <source>
        <dbReference type="PROSITE" id="PS51192"/>
    </source>
</evidence>
<evidence type="ECO:0000256" key="6">
    <source>
        <dbReference type="ARBA" id="ARBA00022763"/>
    </source>
</evidence>
<evidence type="ECO:0000256" key="16">
    <source>
        <dbReference type="NCBIfam" id="TIGR01389"/>
    </source>
</evidence>
<comment type="catalytic activity">
    <reaction evidence="15">
        <text>Couples ATP hydrolysis with the unwinding of duplex DNA by translocating in the 3'-5' direction.</text>
        <dbReference type="EC" id="5.6.2.4"/>
    </reaction>
</comment>
<evidence type="ECO:0000256" key="8">
    <source>
        <dbReference type="ARBA" id="ARBA00022806"/>
    </source>
</evidence>
<dbReference type="PROSITE" id="PS51194">
    <property type="entry name" value="HELICASE_CTER"/>
    <property type="match status" value="1"/>
</dbReference>
<dbReference type="Pfam" id="PF16124">
    <property type="entry name" value="RecQ_Zn_bind"/>
    <property type="match status" value="1"/>
</dbReference>